<dbReference type="Pfam" id="PF05977">
    <property type="entry name" value="MFS_3"/>
    <property type="match status" value="1"/>
</dbReference>
<keyword evidence="5 7" id="KW-1133">Transmembrane helix</keyword>
<accession>A0A8H9FRQ7</accession>
<protein>
    <submittedName>
        <fullName evidence="8">MFS transporter</fullName>
    </submittedName>
</protein>
<feature type="transmembrane region" description="Helical" evidence="7">
    <location>
        <begin position="337"/>
        <end position="357"/>
    </location>
</feature>
<keyword evidence="3" id="KW-1003">Cell membrane</keyword>
<dbReference type="EMBL" id="BMEA01000001">
    <property type="protein sequence ID" value="GGB74953.1"/>
    <property type="molecule type" value="Genomic_DNA"/>
</dbReference>
<sequence length="437" mass="44930">MPLLLDLEPLRSNTDYRRLYAGFTLSNVGSQLAVVAIGLQVYDLTRSTASVGVVGLCALVPLVVMGLYGGTLVDHFDRRVVGLVAQSVAFVVSVLCAVQAWMGNTSVLVLYALVAAWNAAFAVSSPARTSIYPRILRRDQLPAANALSVFAMNASMTVGPLLAGLLVDWGGFRAAYTVDAIITTAALWGLARLPSLPPEPDSVRQGDGLATTVADARQRRAPGIRSVLDGFSFLATRPNVRMTFVSDICAMVLAQPRVLFPAAGAVIFGGGATTVGALSAAAAVGGIGAMFFSGRLGSVVHQGRAILVSIVGWGAAIAGLGAAMLAAGDILTRGQALWVGLVCMAVAGGSDSVSAVFRTTILQSATPDHLRGRLQGVFIVVVAGGPRLGELLGGFVAENVGEGTTALAGGIACVAAMVVLARVTPGFLRYDARNPTP</sequence>
<gene>
    <name evidence="8" type="ORF">GCM10011314_13050</name>
</gene>
<dbReference type="Gene3D" id="1.20.1250.20">
    <property type="entry name" value="MFS general substrate transporter like domains"/>
    <property type="match status" value="1"/>
</dbReference>
<keyword evidence="2" id="KW-0813">Transport</keyword>
<feature type="transmembrane region" description="Helical" evidence="7">
    <location>
        <begin position="108"/>
        <end position="125"/>
    </location>
</feature>
<dbReference type="InterPro" id="IPR010290">
    <property type="entry name" value="TM_effector"/>
</dbReference>
<feature type="transmembrane region" description="Helical" evidence="7">
    <location>
        <begin position="403"/>
        <end position="423"/>
    </location>
</feature>
<feature type="transmembrane region" description="Helical" evidence="7">
    <location>
        <begin position="305"/>
        <end position="325"/>
    </location>
</feature>
<evidence type="ECO:0000313" key="9">
    <source>
        <dbReference type="Proteomes" id="UP000628079"/>
    </source>
</evidence>
<evidence type="ECO:0000256" key="1">
    <source>
        <dbReference type="ARBA" id="ARBA00004429"/>
    </source>
</evidence>
<evidence type="ECO:0000256" key="2">
    <source>
        <dbReference type="ARBA" id="ARBA00022448"/>
    </source>
</evidence>
<comment type="subcellular location">
    <subcellularLocation>
        <location evidence="1">Cell inner membrane</location>
        <topology evidence="1">Multi-pass membrane protein</topology>
    </subcellularLocation>
</comment>
<dbReference type="PANTHER" id="PTHR23513:SF9">
    <property type="entry name" value="ENTEROBACTIN EXPORTER ENTS"/>
    <property type="match status" value="1"/>
</dbReference>
<evidence type="ECO:0000256" key="3">
    <source>
        <dbReference type="ARBA" id="ARBA00022475"/>
    </source>
</evidence>
<evidence type="ECO:0000256" key="5">
    <source>
        <dbReference type="ARBA" id="ARBA00022989"/>
    </source>
</evidence>
<comment type="caution">
    <text evidence="8">The sequence shown here is derived from an EMBL/GenBank/DDBJ whole genome shotgun (WGS) entry which is preliminary data.</text>
</comment>
<keyword evidence="6 7" id="KW-0472">Membrane</keyword>
<dbReference type="InterPro" id="IPR036259">
    <property type="entry name" value="MFS_trans_sf"/>
</dbReference>
<feature type="transmembrane region" description="Helical" evidence="7">
    <location>
        <begin position="20"/>
        <end position="42"/>
    </location>
</feature>
<organism evidence="8 9">
    <name type="scientific">Knoellia flava</name>
    <dbReference type="NCBI Taxonomy" id="913969"/>
    <lineage>
        <taxon>Bacteria</taxon>
        <taxon>Bacillati</taxon>
        <taxon>Actinomycetota</taxon>
        <taxon>Actinomycetes</taxon>
        <taxon>Micrococcales</taxon>
        <taxon>Intrasporangiaceae</taxon>
        <taxon>Knoellia</taxon>
    </lineage>
</organism>
<reference evidence="8" key="1">
    <citation type="journal article" date="2014" name="Int. J. Syst. Evol. Microbiol.">
        <title>Complete genome sequence of Corynebacterium casei LMG S-19264T (=DSM 44701T), isolated from a smear-ripened cheese.</title>
        <authorList>
            <consortium name="US DOE Joint Genome Institute (JGI-PGF)"/>
            <person name="Walter F."/>
            <person name="Albersmeier A."/>
            <person name="Kalinowski J."/>
            <person name="Ruckert C."/>
        </authorList>
    </citation>
    <scope>NUCLEOTIDE SEQUENCE</scope>
    <source>
        <strain evidence="8">CGMCC 1.10749</strain>
    </source>
</reference>
<dbReference type="PANTHER" id="PTHR23513">
    <property type="entry name" value="INTEGRAL MEMBRANE EFFLUX PROTEIN-RELATED"/>
    <property type="match status" value="1"/>
</dbReference>
<evidence type="ECO:0000313" key="8">
    <source>
        <dbReference type="EMBL" id="GGB74953.1"/>
    </source>
</evidence>
<evidence type="ECO:0000256" key="6">
    <source>
        <dbReference type="ARBA" id="ARBA00023136"/>
    </source>
</evidence>
<feature type="transmembrane region" description="Helical" evidence="7">
    <location>
        <begin position="274"/>
        <end position="293"/>
    </location>
</feature>
<feature type="transmembrane region" description="Helical" evidence="7">
    <location>
        <begin position="48"/>
        <end position="68"/>
    </location>
</feature>
<dbReference type="SUPFAM" id="SSF103473">
    <property type="entry name" value="MFS general substrate transporter"/>
    <property type="match status" value="1"/>
</dbReference>
<reference evidence="8" key="2">
    <citation type="submission" date="2020-09" db="EMBL/GenBank/DDBJ databases">
        <authorList>
            <person name="Sun Q."/>
            <person name="Zhou Y."/>
        </authorList>
    </citation>
    <scope>NUCLEOTIDE SEQUENCE</scope>
    <source>
        <strain evidence="8">CGMCC 1.10749</strain>
    </source>
</reference>
<dbReference type="Proteomes" id="UP000628079">
    <property type="component" value="Unassembled WGS sequence"/>
</dbReference>
<feature type="transmembrane region" description="Helical" evidence="7">
    <location>
        <begin position="80"/>
        <end position="102"/>
    </location>
</feature>
<feature type="transmembrane region" description="Helical" evidence="7">
    <location>
        <begin position="377"/>
        <end position="397"/>
    </location>
</feature>
<feature type="transmembrane region" description="Helical" evidence="7">
    <location>
        <begin position="146"/>
        <end position="167"/>
    </location>
</feature>
<evidence type="ECO:0000256" key="7">
    <source>
        <dbReference type="SAM" id="Phobius"/>
    </source>
</evidence>
<dbReference type="AlphaFoldDB" id="A0A8H9FRQ7"/>
<name>A0A8H9FRQ7_9MICO</name>
<keyword evidence="4 7" id="KW-0812">Transmembrane</keyword>
<dbReference type="RefSeq" id="WP_035948110.1">
    <property type="nucleotide sequence ID" value="NZ_BMEA01000001.1"/>
</dbReference>
<dbReference type="CDD" id="cd06173">
    <property type="entry name" value="MFS_MefA_like"/>
    <property type="match status" value="1"/>
</dbReference>
<proteinExistence type="predicted"/>
<evidence type="ECO:0000256" key="4">
    <source>
        <dbReference type="ARBA" id="ARBA00022692"/>
    </source>
</evidence>
<dbReference type="GO" id="GO:0005886">
    <property type="term" value="C:plasma membrane"/>
    <property type="evidence" value="ECO:0007669"/>
    <property type="project" value="UniProtKB-SubCell"/>
</dbReference>